<protein>
    <submittedName>
        <fullName evidence="5">Ribose-phosphate pyrophosphokinase 4</fullName>
    </submittedName>
</protein>
<feature type="domain" description="Ribose-phosphate pyrophosphokinase N-terminal" evidence="4">
    <location>
        <begin position="41"/>
        <end position="130"/>
    </location>
</feature>
<dbReference type="SUPFAM" id="SSF53271">
    <property type="entry name" value="PRTase-like"/>
    <property type="match status" value="2"/>
</dbReference>
<gene>
    <name evidence="5" type="primary">Prps1l1</name>
</gene>
<dbReference type="GO" id="GO:0016301">
    <property type="term" value="F:kinase activity"/>
    <property type="evidence" value="ECO:0007669"/>
    <property type="project" value="UniProtKB-KW"/>
</dbReference>
<feature type="domain" description="Phosphoribosyltransferase" evidence="3">
    <location>
        <begin position="213"/>
        <end position="267"/>
    </location>
</feature>
<sequence>MFKKDVILYCHCSTKELGTEISELTRRDADSSAIKVTFCEDVVWNTFPDGYPNLFIKNIQQSVGKHVVFLGSFHSPQVLFEQISLLYALPRCSVRSLIFILPYFPTGTMERVDTEGQVATASTMARILSSTPLSAMGPTRLMIFDIHALQERFYFSDNIIPLLCTTIPSFLKELKSFQPTTQSIAIAFPDEGAHKRFHSHFSDYALVRCIKTRNGDQRTVTIVEGSPKGKHVVIVDDLIMTGTTLHKCIDEMWDKGAASVSAYVAHAVFPGESWKNFECNGSNRSLNTFWITNSLPHAAEIAKNPPFKLLSLAESIVESLQRVIVCSD</sequence>
<dbReference type="Pfam" id="PF00156">
    <property type="entry name" value="Pribosyltran"/>
    <property type="match status" value="1"/>
</dbReference>
<comment type="similarity">
    <text evidence="1">Belongs to the ribose-phosphate pyrophosphokinase family.</text>
</comment>
<dbReference type="GO" id="GO:0005737">
    <property type="term" value="C:cytoplasm"/>
    <property type="evidence" value="ECO:0007669"/>
    <property type="project" value="TreeGrafter"/>
</dbReference>
<evidence type="ECO:0000259" key="3">
    <source>
        <dbReference type="Pfam" id="PF00156"/>
    </source>
</evidence>
<dbReference type="GO" id="GO:0000287">
    <property type="term" value="F:magnesium ion binding"/>
    <property type="evidence" value="ECO:0007669"/>
    <property type="project" value="InterPro"/>
</dbReference>
<keyword evidence="5" id="KW-0418">Kinase</keyword>
<evidence type="ECO:0000256" key="2">
    <source>
        <dbReference type="ARBA" id="ARBA00022727"/>
    </source>
</evidence>
<name>A0A6F9DQL8_9ASCI</name>
<dbReference type="SMART" id="SM01400">
    <property type="entry name" value="Pribosyltran_N"/>
    <property type="match status" value="1"/>
</dbReference>
<keyword evidence="2" id="KW-0545">Nucleotide biosynthesis</keyword>
<dbReference type="CDD" id="cd06223">
    <property type="entry name" value="PRTases_typeI"/>
    <property type="match status" value="1"/>
</dbReference>
<dbReference type="Gene3D" id="3.40.50.2020">
    <property type="match status" value="2"/>
</dbReference>
<accession>A0A6F9DQL8</accession>
<dbReference type="GO" id="GO:0006015">
    <property type="term" value="P:5-phosphoribose 1-diphosphate biosynthetic process"/>
    <property type="evidence" value="ECO:0007669"/>
    <property type="project" value="TreeGrafter"/>
</dbReference>
<dbReference type="GO" id="GO:0006164">
    <property type="term" value="P:purine nucleotide biosynthetic process"/>
    <property type="evidence" value="ECO:0007669"/>
    <property type="project" value="TreeGrafter"/>
</dbReference>
<dbReference type="EMBL" id="LR789333">
    <property type="protein sequence ID" value="CAB3265195.1"/>
    <property type="molecule type" value="mRNA"/>
</dbReference>
<evidence type="ECO:0000256" key="1">
    <source>
        <dbReference type="ARBA" id="ARBA00006478"/>
    </source>
</evidence>
<dbReference type="Pfam" id="PF13793">
    <property type="entry name" value="Pribosyltran_N"/>
    <property type="match status" value="1"/>
</dbReference>
<dbReference type="InterPro" id="IPR029057">
    <property type="entry name" value="PRTase-like"/>
</dbReference>
<dbReference type="GO" id="GO:0002189">
    <property type="term" value="C:ribose phosphate diphosphokinase complex"/>
    <property type="evidence" value="ECO:0007669"/>
    <property type="project" value="TreeGrafter"/>
</dbReference>
<evidence type="ECO:0000313" key="5">
    <source>
        <dbReference type="EMBL" id="CAB3265195.1"/>
    </source>
</evidence>
<evidence type="ECO:0000259" key="4">
    <source>
        <dbReference type="Pfam" id="PF13793"/>
    </source>
</evidence>
<organism evidence="5">
    <name type="scientific">Phallusia mammillata</name>
    <dbReference type="NCBI Taxonomy" id="59560"/>
    <lineage>
        <taxon>Eukaryota</taxon>
        <taxon>Metazoa</taxon>
        <taxon>Chordata</taxon>
        <taxon>Tunicata</taxon>
        <taxon>Ascidiacea</taxon>
        <taxon>Phlebobranchia</taxon>
        <taxon>Ascidiidae</taxon>
        <taxon>Phallusia</taxon>
    </lineage>
</organism>
<dbReference type="InterPro" id="IPR000836">
    <property type="entry name" value="PRTase_dom"/>
</dbReference>
<proteinExistence type="evidence at transcript level"/>
<reference evidence="5" key="1">
    <citation type="submission" date="2020-04" db="EMBL/GenBank/DDBJ databases">
        <authorList>
            <person name="Neveu A P."/>
        </authorList>
    </citation>
    <scope>NUCLEOTIDE SEQUENCE</scope>
    <source>
        <tissue evidence="5">Whole embryo</tissue>
    </source>
</reference>
<keyword evidence="5" id="KW-0808">Transferase</keyword>
<dbReference type="AlphaFoldDB" id="A0A6F9DQL8"/>
<dbReference type="PANTHER" id="PTHR10210">
    <property type="entry name" value="RIBOSE-PHOSPHATE DIPHOSPHOKINASE FAMILY MEMBER"/>
    <property type="match status" value="1"/>
</dbReference>
<dbReference type="PANTHER" id="PTHR10210:SF45">
    <property type="entry name" value="RIBOSE-PHOSPHATE PYROPHOSPHOKINASE 3, CHLOROPLASTIC"/>
    <property type="match status" value="1"/>
</dbReference>
<dbReference type="InterPro" id="IPR005946">
    <property type="entry name" value="Rib-P_diPkinase"/>
</dbReference>
<dbReference type="InterPro" id="IPR029099">
    <property type="entry name" value="Pribosyltran_N"/>
</dbReference>